<evidence type="ECO:0000313" key="5">
    <source>
        <dbReference type="EMBL" id="EKE43233.1"/>
    </source>
</evidence>
<dbReference type="eggNOG" id="COG1846">
    <property type="taxonomic scope" value="Bacteria"/>
</dbReference>
<dbReference type="OrthoDB" id="582199at2"/>
<dbReference type="InterPro" id="IPR036390">
    <property type="entry name" value="WH_DNA-bd_sf"/>
</dbReference>
<sequence>MNRDLHARRSAFNDVSRMRSMLFDRMIAPHGITMSQAWLLTQLFIEDDLTQSELAQRMHVGTVAVGGTLNRLEAQGLVERRTDSVDKRAKRVRLTPAAVPVGRAMARCEREINRITYGDIDEGELDAMFATLFRIRENLRAALDAGGADRAVSAPAAS</sequence>
<keyword evidence="1" id="KW-0805">Transcription regulation</keyword>
<dbReference type="PROSITE" id="PS01117">
    <property type="entry name" value="HTH_MARR_1"/>
    <property type="match status" value="1"/>
</dbReference>
<dbReference type="EMBL" id="AMGO01000068">
    <property type="protein sequence ID" value="EKE43233.1"/>
    <property type="molecule type" value="Genomic_DNA"/>
</dbReference>
<dbReference type="PRINTS" id="PR00598">
    <property type="entry name" value="HTHMARR"/>
</dbReference>
<dbReference type="Pfam" id="PF12802">
    <property type="entry name" value="MarR_2"/>
    <property type="match status" value="1"/>
</dbReference>
<accession>K2H6I4</accession>
<evidence type="ECO:0000259" key="4">
    <source>
        <dbReference type="PROSITE" id="PS50995"/>
    </source>
</evidence>
<comment type="caution">
    <text evidence="5">The sequence shown here is derived from an EMBL/GenBank/DDBJ whole genome shotgun (WGS) entry which is preliminary data.</text>
</comment>
<dbReference type="InterPro" id="IPR023187">
    <property type="entry name" value="Tscrpt_reg_MarR-type_CS"/>
</dbReference>
<name>K2H6I4_9RHOB</name>
<protein>
    <submittedName>
        <fullName evidence="5">Transcriptional regulator, MarR family</fullName>
    </submittedName>
</protein>
<dbReference type="InterPro" id="IPR036388">
    <property type="entry name" value="WH-like_DNA-bd_sf"/>
</dbReference>
<dbReference type="RefSeq" id="WP_007427976.1">
    <property type="nucleotide sequence ID" value="NZ_AMGO01000068.1"/>
</dbReference>
<evidence type="ECO:0000256" key="3">
    <source>
        <dbReference type="ARBA" id="ARBA00023163"/>
    </source>
</evidence>
<dbReference type="PANTHER" id="PTHR42756">
    <property type="entry name" value="TRANSCRIPTIONAL REGULATOR, MARR"/>
    <property type="match status" value="1"/>
</dbReference>
<dbReference type="Proteomes" id="UP000006765">
    <property type="component" value="Unassembled WGS sequence"/>
</dbReference>
<dbReference type="AlphaFoldDB" id="K2H6I4"/>
<dbReference type="PROSITE" id="PS50995">
    <property type="entry name" value="HTH_MARR_2"/>
    <property type="match status" value="1"/>
</dbReference>
<feature type="domain" description="HTH marR-type" evidence="4">
    <location>
        <begin position="1"/>
        <end position="137"/>
    </location>
</feature>
<dbReference type="InterPro" id="IPR000835">
    <property type="entry name" value="HTH_MarR-typ"/>
</dbReference>
<dbReference type="GO" id="GO:0003677">
    <property type="term" value="F:DNA binding"/>
    <property type="evidence" value="ECO:0007669"/>
    <property type="project" value="UniProtKB-KW"/>
</dbReference>
<keyword evidence="2" id="KW-0238">DNA-binding</keyword>
<evidence type="ECO:0000313" key="6">
    <source>
        <dbReference type="Proteomes" id="UP000006765"/>
    </source>
</evidence>
<keyword evidence="3" id="KW-0804">Transcription</keyword>
<dbReference type="SMART" id="SM00347">
    <property type="entry name" value="HTH_MARR"/>
    <property type="match status" value="1"/>
</dbReference>
<reference evidence="5 6" key="1">
    <citation type="journal article" date="2012" name="J. Bacteriol.">
        <title>Draft Genome Sequence of Oceaniovalibus guishaninsula JLT2003T.</title>
        <authorList>
            <person name="Tang K."/>
            <person name="Liu K."/>
            <person name="Jiao N."/>
        </authorList>
    </citation>
    <scope>NUCLEOTIDE SEQUENCE [LARGE SCALE GENOMIC DNA]</scope>
    <source>
        <strain evidence="5 6">JLT2003</strain>
    </source>
</reference>
<dbReference type="GO" id="GO:0003700">
    <property type="term" value="F:DNA-binding transcription factor activity"/>
    <property type="evidence" value="ECO:0007669"/>
    <property type="project" value="InterPro"/>
</dbReference>
<dbReference type="SUPFAM" id="SSF46785">
    <property type="entry name" value="Winged helix' DNA-binding domain"/>
    <property type="match status" value="1"/>
</dbReference>
<dbReference type="PANTHER" id="PTHR42756:SF1">
    <property type="entry name" value="TRANSCRIPTIONAL REPRESSOR OF EMRAB OPERON"/>
    <property type="match status" value="1"/>
</dbReference>
<proteinExistence type="predicted"/>
<evidence type="ECO:0000256" key="1">
    <source>
        <dbReference type="ARBA" id="ARBA00023015"/>
    </source>
</evidence>
<organism evidence="5 6">
    <name type="scientific">Oceaniovalibus guishaninsula JLT2003</name>
    <dbReference type="NCBI Taxonomy" id="1231392"/>
    <lineage>
        <taxon>Bacteria</taxon>
        <taxon>Pseudomonadati</taxon>
        <taxon>Pseudomonadota</taxon>
        <taxon>Alphaproteobacteria</taxon>
        <taxon>Rhodobacterales</taxon>
        <taxon>Roseobacteraceae</taxon>
        <taxon>Oceaniovalibus</taxon>
    </lineage>
</organism>
<gene>
    <name evidence="5" type="ORF">OCGS_2824</name>
</gene>
<dbReference type="Gene3D" id="1.10.10.10">
    <property type="entry name" value="Winged helix-like DNA-binding domain superfamily/Winged helix DNA-binding domain"/>
    <property type="match status" value="1"/>
</dbReference>
<keyword evidence="6" id="KW-1185">Reference proteome</keyword>
<evidence type="ECO:0000256" key="2">
    <source>
        <dbReference type="ARBA" id="ARBA00023125"/>
    </source>
</evidence>
<dbReference type="STRING" id="1231392.OCGS_2824"/>